<proteinExistence type="predicted"/>
<dbReference type="EMBL" id="JAGMWN010000003">
    <property type="protein sequence ID" value="MBP5856931.1"/>
    <property type="molecule type" value="Genomic_DNA"/>
</dbReference>
<protein>
    <submittedName>
        <fullName evidence="1">Uncharacterized protein</fullName>
    </submittedName>
</protein>
<evidence type="ECO:0000313" key="1">
    <source>
        <dbReference type="EMBL" id="MBP5856931.1"/>
    </source>
</evidence>
<keyword evidence="2" id="KW-1185">Reference proteome</keyword>
<organism evidence="1 2">
    <name type="scientific">Marivibrio halodurans</name>
    <dbReference type="NCBI Taxonomy" id="2039722"/>
    <lineage>
        <taxon>Bacteria</taxon>
        <taxon>Pseudomonadati</taxon>
        <taxon>Pseudomonadota</taxon>
        <taxon>Alphaproteobacteria</taxon>
        <taxon>Rhodospirillales</taxon>
        <taxon>Rhodospirillaceae</taxon>
        <taxon>Marivibrio</taxon>
    </lineage>
</organism>
<name>A0A8J7V294_9PROT</name>
<evidence type="ECO:0000313" key="2">
    <source>
        <dbReference type="Proteomes" id="UP000672602"/>
    </source>
</evidence>
<sequence>MALTYLFSAISIVGLLISIISLLRASSGAVPSIHLLPPNVKTDENTNFRILIHNPSPRMVFLSKIEISYPDEFEAYPIGVDVDGVLSRSMLTLSRLQSDRESVLETESTFEAHRCQNRRCPMAWNWWPREHVLTKRMSKILQCMRIRYRLIGFRSKESLSEEEVNASKKNKKLIDILLYIPPHQKREIQLNLKTIDSGIKFRTHWLKSGIFFDRLLFPFFSIKFTAKELEAIQIAYGHEEDGKT</sequence>
<dbReference type="AlphaFoldDB" id="A0A8J7V294"/>
<dbReference type="Proteomes" id="UP000672602">
    <property type="component" value="Unassembled WGS sequence"/>
</dbReference>
<reference evidence="1" key="1">
    <citation type="submission" date="2021-04" db="EMBL/GenBank/DDBJ databases">
        <authorList>
            <person name="Zhang D.-C."/>
        </authorList>
    </citation>
    <scope>NUCLEOTIDE SEQUENCE</scope>
    <source>
        <strain evidence="1">CGMCC 1.15697</strain>
    </source>
</reference>
<comment type="caution">
    <text evidence="1">The sequence shown here is derived from an EMBL/GenBank/DDBJ whole genome shotgun (WGS) entry which is preliminary data.</text>
</comment>
<gene>
    <name evidence="1" type="ORF">KAJ83_07920</name>
</gene>
<accession>A0A8J7V294</accession>